<dbReference type="Pfam" id="PF04824">
    <property type="entry name" value="Rad21_Rec8"/>
    <property type="match status" value="1"/>
</dbReference>
<evidence type="ECO:0000256" key="4">
    <source>
        <dbReference type="SAM" id="MobiDB-lite"/>
    </source>
</evidence>
<reference evidence="9" key="2">
    <citation type="submission" date="2016-04" db="EMBL/GenBank/DDBJ databases">
        <authorList>
            <person name="Guldener U."/>
            <person name="Guldener U."/>
        </authorList>
    </citation>
    <scope>NUCLEOTIDE SEQUENCE [LARGE SCALE GENOMIC DNA]</scope>
    <source>
        <strain evidence="9">UB2112</strain>
    </source>
</reference>
<gene>
    <name evidence="8" type="ORF">UBRO2_01494</name>
    <name evidence="7" type="ORF">UBRO_00276</name>
</gene>
<reference evidence="8" key="3">
    <citation type="submission" date="2018-08" db="EMBL/GenBank/DDBJ databases">
        <authorList>
            <person name="Guldener U."/>
        </authorList>
    </citation>
    <scope>NUCLEOTIDE SEQUENCE</scope>
    <source>
        <strain evidence="8">UB2</strain>
    </source>
</reference>
<dbReference type="SUPFAM" id="SSF46785">
    <property type="entry name" value="Winged helix' DNA-binding domain"/>
    <property type="match status" value="1"/>
</dbReference>
<dbReference type="GO" id="GO:0008278">
    <property type="term" value="C:cohesin complex"/>
    <property type="evidence" value="ECO:0007669"/>
    <property type="project" value="InterPro"/>
</dbReference>
<dbReference type="EMBL" id="ULHB01000020">
    <property type="protein sequence ID" value="SYW76657.1"/>
    <property type="molecule type" value="Genomic_DNA"/>
</dbReference>
<evidence type="ECO:0000256" key="2">
    <source>
        <dbReference type="ARBA" id="ARBA00009870"/>
    </source>
</evidence>
<dbReference type="GO" id="GO:0005634">
    <property type="term" value="C:nucleus"/>
    <property type="evidence" value="ECO:0007669"/>
    <property type="project" value="UniProtKB-SubCell"/>
</dbReference>
<evidence type="ECO:0000256" key="1">
    <source>
        <dbReference type="ARBA" id="ARBA00004123"/>
    </source>
</evidence>
<dbReference type="InterPro" id="IPR039781">
    <property type="entry name" value="Rad21/Rec8-like"/>
</dbReference>
<evidence type="ECO:0000259" key="5">
    <source>
        <dbReference type="Pfam" id="PF04824"/>
    </source>
</evidence>
<dbReference type="OrthoDB" id="10071381at2759"/>
<feature type="region of interest" description="Disordered" evidence="4">
    <location>
        <begin position="401"/>
        <end position="420"/>
    </location>
</feature>
<feature type="compositionally biased region" description="Pro residues" evidence="4">
    <location>
        <begin position="299"/>
        <end position="310"/>
    </location>
</feature>
<dbReference type="InterPro" id="IPR023093">
    <property type="entry name" value="ScpA-like_C"/>
</dbReference>
<dbReference type="InterPro" id="IPR036390">
    <property type="entry name" value="WH_DNA-bd_sf"/>
</dbReference>
<feature type="region of interest" description="Disordered" evidence="4">
    <location>
        <begin position="290"/>
        <end position="310"/>
    </location>
</feature>
<evidence type="ECO:0000313" key="7">
    <source>
        <dbReference type="EMBL" id="SAM71672.1"/>
    </source>
</evidence>
<dbReference type="PANTHER" id="PTHR12585">
    <property type="entry name" value="SCC1 / RAD21 FAMILY MEMBER"/>
    <property type="match status" value="1"/>
</dbReference>
<evidence type="ECO:0000259" key="6">
    <source>
        <dbReference type="Pfam" id="PF04825"/>
    </source>
</evidence>
<evidence type="ECO:0000313" key="8">
    <source>
        <dbReference type="EMBL" id="SYW76657.1"/>
    </source>
</evidence>
<dbReference type="AlphaFoldDB" id="A0A1K0GYA4"/>
<keyword evidence="10" id="KW-1185">Reference proteome</keyword>
<dbReference type="GO" id="GO:0007062">
    <property type="term" value="P:sister chromatid cohesion"/>
    <property type="evidence" value="ECO:0007669"/>
    <property type="project" value="InterPro"/>
</dbReference>
<keyword evidence="3" id="KW-0539">Nucleus</keyword>
<feature type="domain" description="Rad21/Rec8-like protein C-terminal eukaryotic" evidence="5">
    <location>
        <begin position="581"/>
        <end position="620"/>
    </location>
</feature>
<organism evidence="7 9">
    <name type="scientific">Ustilago bromivora</name>
    <dbReference type="NCBI Taxonomy" id="307758"/>
    <lineage>
        <taxon>Eukaryota</taxon>
        <taxon>Fungi</taxon>
        <taxon>Dikarya</taxon>
        <taxon>Basidiomycota</taxon>
        <taxon>Ustilaginomycotina</taxon>
        <taxon>Ustilaginomycetes</taxon>
        <taxon>Ustilaginales</taxon>
        <taxon>Ustilaginaceae</taxon>
        <taxon>Ustilago</taxon>
    </lineage>
</organism>
<dbReference type="InterPro" id="IPR006910">
    <property type="entry name" value="Rad21_Rec8_N"/>
</dbReference>
<dbReference type="PANTHER" id="PTHR12585:SF72">
    <property type="entry name" value="MEIOTIC RECOMBINATION PROTEIN REC8"/>
    <property type="match status" value="1"/>
</dbReference>
<evidence type="ECO:0000313" key="10">
    <source>
        <dbReference type="Proteomes" id="UP000658997"/>
    </source>
</evidence>
<comment type="subcellular location">
    <subcellularLocation>
        <location evidence="1">Nucleus</location>
    </subcellularLocation>
</comment>
<comment type="similarity">
    <text evidence="2">Belongs to the rad21 family.</text>
</comment>
<dbReference type="EMBL" id="LT558118">
    <property type="protein sequence ID" value="SAM71672.1"/>
    <property type="molecule type" value="Genomic_DNA"/>
</dbReference>
<name>A0A1K0GYA4_9BASI</name>
<dbReference type="InterPro" id="IPR006909">
    <property type="entry name" value="Rad21/Rec8_C_eu"/>
</dbReference>
<evidence type="ECO:0000256" key="3">
    <source>
        <dbReference type="ARBA" id="ARBA00023242"/>
    </source>
</evidence>
<evidence type="ECO:0000313" key="9">
    <source>
        <dbReference type="Proteomes" id="UP000179920"/>
    </source>
</evidence>
<protein>
    <submittedName>
        <fullName evidence="7">Related to meiotic recombination protein rec8</fullName>
    </submittedName>
</protein>
<dbReference type="Proteomes" id="UP000179920">
    <property type="component" value="Chromosome II"/>
</dbReference>
<reference evidence="7" key="1">
    <citation type="submission" date="2016-04" db="EMBL/GenBank/DDBJ databases">
        <authorList>
            <person name="Evans L.H."/>
            <person name="Alamgir A."/>
            <person name="Owens N."/>
            <person name="Weber N.D."/>
            <person name="Virtaneva K."/>
            <person name="Barbian K."/>
            <person name="Babar A."/>
            <person name="Rosenke K."/>
        </authorList>
    </citation>
    <scope>NUCLEOTIDE SEQUENCE</scope>
    <source>
        <strain evidence="7">UB2112</strain>
    </source>
</reference>
<dbReference type="Gene3D" id="1.10.10.580">
    <property type="entry name" value="Structural maintenance of chromosome 1. Chain E"/>
    <property type="match status" value="1"/>
</dbReference>
<accession>A0A1K0GYA4</accession>
<dbReference type="Proteomes" id="UP000658997">
    <property type="component" value="Unassembled WGS sequence"/>
</dbReference>
<feature type="compositionally biased region" description="Pro residues" evidence="4">
    <location>
        <begin position="406"/>
        <end position="415"/>
    </location>
</feature>
<proteinExistence type="inferred from homology"/>
<dbReference type="Pfam" id="PF04825">
    <property type="entry name" value="Rad21_Rec8_N"/>
    <property type="match status" value="1"/>
</dbReference>
<dbReference type="GO" id="GO:0003682">
    <property type="term" value="F:chromatin binding"/>
    <property type="evidence" value="ECO:0007669"/>
    <property type="project" value="TreeGrafter"/>
</dbReference>
<feature type="domain" description="Rad21/Rec8-like protein N-terminal" evidence="6">
    <location>
        <begin position="1"/>
        <end position="112"/>
    </location>
</feature>
<sequence>MFYSSDILSRRKTGLGIVWLAATLGDRSVVRRLTRKEILSVNITLTCERLQHPSEPFALRLASQLLFGVVKLYSHQTELLLSDVSNAHSDVRRRMFTTSTISPTTSEIDMRTATKQVEAITLPLDLAFFTLDFDQLGSGMLYRWSVEPPERRVMDEDGLEDGFRTPTSTRHLAPEERTTLRERAFEEDDLGLARAYEEGEGVGAPGFEGYEEEEFEGLDLGLEPPTRPEPIEPGTFEGIERRFEGDETALTEHIVEWPELEERLAEEAARMGIGPVIEGVPTVTPLRRPRAEEEQVQPPLAPALRPRPPPVLLEDRPTELSEAQRRAAEANYPERMAAERAALRRHTAAREAAVTARRMIFGPPSDLCLHPELSELWESTVTSHLSARGARFRALRDEANLLPLDGAPPSPPPPTPEEEEVEELGVARAAVPEIPAALRGARESLPWNIFAEHRRRSSMMPSISYDREITPLRIPREISVETPTGLRKIPPESPLFIPPTSPSTVAPLEEYPMPETPSVERFRLGLPTAPAERVGERELTPPSQVFEEDMEEETRNFLEYARSIREELEDPSIMFFSDLAPVASSTPAVAAQAFYHTLVLASGGRVKVKQEGAYQEIRVTVL</sequence>